<evidence type="ECO:0000256" key="3">
    <source>
        <dbReference type="ARBA" id="ARBA00022605"/>
    </source>
</evidence>
<evidence type="ECO:0000256" key="6">
    <source>
        <dbReference type="HAMAP-Rule" id="MF_00295"/>
    </source>
</evidence>
<proteinExistence type="inferred from homology"/>
<evidence type="ECO:0000313" key="9">
    <source>
        <dbReference type="Proteomes" id="UP000324575"/>
    </source>
</evidence>
<comment type="function">
    <text evidence="6">Transfers an acetyl group from acetyl-CoA to L-homoserine, forming acetyl-L-homoserine.</text>
</comment>
<evidence type="ECO:0000256" key="7">
    <source>
        <dbReference type="PIRSR" id="PIRSR000450-1"/>
    </source>
</evidence>
<protein>
    <recommendedName>
        <fullName evidence="6">Homoserine O-acetyltransferase</fullName>
        <shortName evidence="6">HAT</shortName>
        <ecNumber evidence="6">2.3.1.31</ecNumber>
    </recommendedName>
    <alternativeName>
        <fullName evidence="6">Homoserine transacetylase</fullName>
        <shortName evidence="6">HTA</shortName>
    </alternativeName>
</protein>
<dbReference type="PIRSF" id="PIRSF000450">
    <property type="entry name" value="H_ser_succinyltr"/>
    <property type="match status" value="1"/>
</dbReference>
<dbReference type="InterPro" id="IPR033752">
    <property type="entry name" value="MetA_family"/>
</dbReference>
<dbReference type="CDD" id="cd03131">
    <property type="entry name" value="GATase1_HTS"/>
    <property type="match status" value="1"/>
</dbReference>
<gene>
    <name evidence="6" type="primary">metAA</name>
    <name evidence="8" type="ORF">EZS26_000211</name>
</gene>
<keyword evidence="5 6" id="KW-0012">Acyltransferase</keyword>
<name>A0A5M8P619_9BACT</name>
<evidence type="ECO:0000313" key="8">
    <source>
        <dbReference type="EMBL" id="KAA6303660.1"/>
    </source>
</evidence>
<feature type="site" description="Important for acyl-CoA specificity" evidence="6">
    <location>
        <position position="111"/>
    </location>
</feature>
<dbReference type="FunFam" id="3.40.50.880:FF:000004">
    <property type="entry name" value="Homoserine O-succinyltransferase"/>
    <property type="match status" value="1"/>
</dbReference>
<dbReference type="GO" id="GO:0004414">
    <property type="term" value="F:homoserine O-acetyltransferase activity"/>
    <property type="evidence" value="ECO:0007669"/>
    <property type="project" value="UniProtKB-EC"/>
</dbReference>
<organism evidence="8 9">
    <name type="scientific">Candidatus Ordinivivax streblomastigis</name>
    <dbReference type="NCBI Taxonomy" id="2540710"/>
    <lineage>
        <taxon>Bacteria</taxon>
        <taxon>Pseudomonadati</taxon>
        <taxon>Bacteroidota</taxon>
        <taxon>Bacteroidia</taxon>
        <taxon>Bacteroidales</taxon>
        <taxon>Candidatus Ordinivivax</taxon>
    </lineage>
</organism>
<comment type="catalytic activity">
    <reaction evidence="6">
        <text>L-homoserine + acetyl-CoA = O-acetyl-L-homoserine + CoA</text>
        <dbReference type="Rhea" id="RHEA:13701"/>
        <dbReference type="ChEBI" id="CHEBI:57287"/>
        <dbReference type="ChEBI" id="CHEBI:57288"/>
        <dbReference type="ChEBI" id="CHEBI:57476"/>
        <dbReference type="ChEBI" id="CHEBI:57716"/>
        <dbReference type="EC" id="2.3.1.31"/>
    </reaction>
</comment>
<comment type="caution">
    <text evidence="8">The sequence shown here is derived from an EMBL/GenBank/DDBJ whole genome shotgun (WGS) entry which is preliminary data.</text>
</comment>
<dbReference type="EMBL" id="SNRX01000001">
    <property type="protein sequence ID" value="KAA6303660.1"/>
    <property type="molecule type" value="Genomic_DNA"/>
</dbReference>
<comment type="subcellular location">
    <subcellularLocation>
        <location evidence="1 6">Cytoplasm</location>
    </subcellularLocation>
</comment>
<dbReference type="Proteomes" id="UP000324575">
    <property type="component" value="Unassembled WGS sequence"/>
</dbReference>
<feature type="active site" evidence="6">
    <location>
        <position position="237"/>
    </location>
</feature>
<evidence type="ECO:0000256" key="2">
    <source>
        <dbReference type="ARBA" id="ARBA00022490"/>
    </source>
</evidence>
<dbReference type="Pfam" id="PF04204">
    <property type="entry name" value="HTS"/>
    <property type="match status" value="1"/>
</dbReference>
<comment type="pathway">
    <text evidence="6">Amino-acid biosynthesis; L-methionine biosynthesis via de novo pathway; O-acetyl-L-homoserine from L-homoserine: step 1/1.</text>
</comment>
<dbReference type="HAMAP" id="MF_00295">
    <property type="entry name" value="MetA_acyltransf"/>
    <property type="match status" value="1"/>
</dbReference>
<feature type="active site" description="Acyl-thioester intermediate" evidence="6 7">
    <location>
        <position position="142"/>
    </location>
</feature>
<dbReference type="SUPFAM" id="SSF52317">
    <property type="entry name" value="Class I glutamine amidotransferase-like"/>
    <property type="match status" value="1"/>
</dbReference>
<dbReference type="AlphaFoldDB" id="A0A5M8P619"/>
<sequence length="312" mass="36114">MPLNIPHNLPAIELLKRENIFVMDDERASTQDIRPLKVAIVNLMPVKITTETDFVRLLANSPLQVEVDFIRMKDHSSKNTSEEHLIAFYRNFEDIRQQNYDGLIVTGAPVELLEFDAVTYWNDLKEIFEWAHTHVTSSIYICWAAQAALHHFYGIRKYPLPAKMFGIFKHKVNDAGNALLRGFDDVFYAPHSRHTEIRKEDIINVPELHLLSESDESGVYIVMARGGREIFITGHSEYAPNTLHNEYMRDTDKGLPIEIPKNYYKNDDPAEGIIVTWRAHAHLLFKNWLNYYVYQATPFDPKAIENLTELTA</sequence>
<feature type="site" description="Important for substrate specificity" evidence="6">
    <location>
        <position position="192"/>
    </location>
</feature>
<dbReference type="GO" id="GO:0005737">
    <property type="term" value="C:cytoplasm"/>
    <property type="evidence" value="ECO:0007669"/>
    <property type="project" value="UniProtKB-SubCell"/>
</dbReference>
<keyword evidence="2 6" id="KW-0963">Cytoplasm</keyword>
<comment type="similarity">
    <text evidence="6">Belongs to the MetA family.</text>
</comment>
<evidence type="ECO:0000256" key="1">
    <source>
        <dbReference type="ARBA" id="ARBA00004496"/>
    </source>
</evidence>
<dbReference type="InterPro" id="IPR005697">
    <property type="entry name" value="HST_MetA"/>
</dbReference>
<feature type="binding site" evidence="6">
    <location>
        <position position="249"/>
    </location>
    <ligand>
        <name>substrate</name>
    </ligand>
</feature>
<dbReference type="UniPathway" id="UPA00051">
    <property type="reaction ID" value="UER00074"/>
</dbReference>
<evidence type="ECO:0000256" key="5">
    <source>
        <dbReference type="ARBA" id="ARBA00023315"/>
    </source>
</evidence>
<dbReference type="PANTHER" id="PTHR20919:SF0">
    <property type="entry name" value="HOMOSERINE O-SUCCINYLTRANSFERASE"/>
    <property type="match status" value="1"/>
</dbReference>
<feature type="binding site" evidence="6">
    <location>
        <position position="192"/>
    </location>
    <ligand>
        <name>substrate</name>
    </ligand>
</feature>
<keyword evidence="3 6" id="KW-0028">Amino-acid biosynthesis</keyword>
<dbReference type="PANTHER" id="PTHR20919">
    <property type="entry name" value="HOMOSERINE O-SUCCINYLTRANSFERASE"/>
    <property type="match status" value="1"/>
</dbReference>
<keyword evidence="4 6" id="KW-0808">Transferase</keyword>
<dbReference type="GO" id="GO:0008899">
    <property type="term" value="F:homoserine O-succinyltransferase activity"/>
    <property type="evidence" value="ECO:0007669"/>
    <property type="project" value="UniProtKB-UniRule"/>
</dbReference>
<feature type="binding site" evidence="6">
    <location>
        <position position="163"/>
    </location>
    <ligand>
        <name>substrate</name>
    </ligand>
</feature>
<evidence type="ECO:0000256" key="4">
    <source>
        <dbReference type="ARBA" id="ARBA00022679"/>
    </source>
</evidence>
<dbReference type="EC" id="2.3.1.31" evidence="6"/>
<keyword evidence="6" id="KW-0486">Methionine biosynthesis</keyword>
<dbReference type="GO" id="GO:0019281">
    <property type="term" value="P:L-methionine biosynthetic process from homoserine via O-succinyl-L-homoserine and cystathionine"/>
    <property type="evidence" value="ECO:0007669"/>
    <property type="project" value="InterPro"/>
</dbReference>
<dbReference type="Gene3D" id="3.40.50.880">
    <property type="match status" value="1"/>
</dbReference>
<dbReference type="NCBIfam" id="TIGR01001">
    <property type="entry name" value="metA"/>
    <property type="match status" value="1"/>
</dbReference>
<feature type="active site" description="Proton acceptor" evidence="6">
    <location>
        <position position="235"/>
    </location>
</feature>
<accession>A0A5M8P619</accession>
<reference evidence="8 9" key="1">
    <citation type="submission" date="2019-03" db="EMBL/GenBank/DDBJ databases">
        <title>Single cell metagenomics reveals metabolic interactions within the superorganism composed of flagellate Streblomastix strix and complex community of Bacteroidetes bacteria on its surface.</title>
        <authorList>
            <person name="Treitli S.C."/>
            <person name="Kolisko M."/>
            <person name="Husnik F."/>
            <person name="Keeling P."/>
            <person name="Hampl V."/>
        </authorList>
    </citation>
    <scope>NUCLEOTIDE SEQUENCE [LARGE SCALE GENOMIC DNA]</scope>
    <source>
        <strain evidence="8">St1</strain>
    </source>
</reference>
<dbReference type="InterPro" id="IPR029062">
    <property type="entry name" value="Class_I_gatase-like"/>
</dbReference>
<comment type="caution">
    <text evidence="6">Lacks conserved residue(s) required for the propagation of feature annotation.</text>
</comment>